<dbReference type="KEGG" id="blen:NCTC4824_04205"/>
<organism evidence="2 3">
    <name type="scientific">Lederbergia lenta</name>
    <name type="common">Bacillus lentus</name>
    <dbReference type="NCBI Taxonomy" id="1467"/>
    <lineage>
        <taxon>Bacteria</taxon>
        <taxon>Bacillati</taxon>
        <taxon>Bacillota</taxon>
        <taxon>Bacilli</taxon>
        <taxon>Bacillales</taxon>
        <taxon>Bacillaceae</taxon>
        <taxon>Lederbergia</taxon>
    </lineage>
</organism>
<sequence>MRKLFFSFLILFILSACSRGEMDITEDDDEDEVLSIQDVEVPDHIFTSEKQNNVINEEEIKLSIKSYLDSSEELLNAGEPFQEAIYDEKELTKEELEKLDKINKLTKENDENFSNYISNNTLPEGYQEESKRISRYITGVNETLHAIDEMFDNVTNPASEEALPKVNIKSIMDKFDGVNGKEQKKIEDFLNKKNIDTKAFGREQKEG</sequence>
<dbReference type="EMBL" id="LS483476">
    <property type="protein sequence ID" value="SQI63602.1"/>
    <property type="molecule type" value="Genomic_DNA"/>
</dbReference>
<dbReference type="InterPro" id="IPR047903">
    <property type="entry name" value="NDxxF_lipo"/>
</dbReference>
<accession>A0A2X4WYU0</accession>
<dbReference type="NCBIfam" id="NF033193">
    <property type="entry name" value="lipo_NDxxF"/>
    <property type="match status" value="1"/>
</dbReference>
<dbReference type="Proteomes" id="UP000249134">
    <property type="component" value="Chromosome 1"/>
</dbReference>
<keyword evidence="3" id="KW-1185">Reference proteome</keyword>
<proteinExistence type="predicted"/>
<keyword evidence="2" id="KW-0449">Lipoprotein</keyword>
<evidence type="ECO:0000313" key="2">
    <source>
        <dbReference type="EMBL" id="SQI63602.1"/>
    </source>
</evidence>
<evidence type="ECO:0000313" key="3">
    <source>
        <dbReference type="Proteomes" id="UP000249134"/>
    </source>
</evidence>
<dbReference type="AlphaFoldDB" id="A0A2X4WYU0"/>
<protein>
    <submittedName>
        <fullName evidence="2">Lipoprotein</fullName>
    </submittedName>
</protein>
<name>A0A2X4WYU0_LEDLE</name>
<gene>
    <name evidence="2" type="ORF">NCTC4824_04205</name>
</gene>
<feature type="signal peptide" evidence="1">
    <location>
        <begin position="1"/>
        <end position="18"/>
    </location>
</feature>
<keyword evidence="1" id="KW-0732">Signal</keyword>
<dbReference type="PROSITE" id="PS51257">
    <property type="entry name" value="PROKAR_LIPOPROTEIN"/>
    <property type="match status" value="1"/>
</dbReference>
<evidence type="ECO:0000256" key="1">
    <source>
        <dbReference type="SAM" id="SignalP"/>
    </source>
</evidence>
<reference evidence="2 3" key="1">
    <citation type="submission" date="2018-06" db="EMBL/GenBank/DDBJ databases">
        <authorList>
            <consortium name="Pathogen Informatics"/>
            <person name="Doyle S."/>
        </authorList>
    </citation>
    <scope>NUCLEOTIDE SEQUENCE [LARGE SCALE GENOMIC DNA]</scope>
    <source>
        <strain evidence="2 3">NCTC4824</strain>
    </source>
</reference>
<feature type="chain" id="PRO_5038863203" evidence="1">
    <location>
        <begin position="19"/>
        <end position="207"/>
    </location>
</feature>
<dbReference type="RefSeq" id="WP_066144834.1">
    <property type="nucleotide sequence ID" value="NZ_CBCSGM010000005.1"/>
</dbReference>